<dbReference type="Proteomes" id="UP000030700">
    <property type="component" value="Unassembled WGS sequence"/>
</dbReference>
<sequence>MRWFDLMDDDENFVVEITSLPFPFRDRERIGQVLSMSRDSVLIETTDGQRIRWEKERLLTAQAFMF</sequence>
<accession>A0A081BN46</accession>
<name>A0A081BN46_9BACT</name>
<dbReference type="EMBL" id="DF820457">
    <property type="protein sequence ID" value="GAK51812.1"/>
    <property type="molecule type" value="Genomic_DNA"/>
</dbReference>
<gene>
    <name evidence="1" type="ORF">U14_03058</name>
</gene>
<dbReference type="HOGENOM" id="CLU_2822355_0_0_0"/>
<organism evidence="1">
    <name type="scientific">Candidatus Moduliflexus flocculans</name>
    <dbReference type="NCBI Taxonomy" id="1499966"/>
    <lineage>
        <taxon>Bacteria</taxon>
        <taxon>Candidatus Moduliflexota</taxon>
        <taxon>Candidatus Moduliflexia</taxon>
        <taxon>Candidatus Moduliflexales</taxon>
        <taxon>Candidatus Moduliflexaceae</taxon>
    </lineage>
</organism>
<proteinExistence type="predicted"/>
<protein>
    <submittedName>
        <fullName evidence="1">Uncharacterized protein</fullName>
    </submittedName>
</protein>
<evidence type="ECO:0000313" key="1">
    <source>
        <dbReference type="EMBL" id="GAK51812.1"/>
    </source>
</evidence>
<dbReference type="AlphaFoldDB" id="A0A081BN46"/>
<evidence type="ECO:0000313" key="2">
    <source>
        <dbReference type="Proteomes" id="UP000030700"/>
    </source>
</evidence>
<keyword evidence="2" id="KW-1185">Reference proteome</keyword>
<reference evidence="1" key="1">
    <citation type="journal article" date="2015" name="PeerJ">
        <title>First genomic representation of candidate bacterial phylum KSB3 points to enhanced environmental sensing as a trigger of wastewater bulking.</title>
        <authorList>
            <person name="Sekiguchi Y."/>
            <person name="Ohashi A."/>
            <person name="Parks D.H."/>
            <person name="Yamauchi T."/>
            <person name="Tyson G.W."/>
            <person name="Hugenholtz P."/>
        </authorList>
    </citation>
    <scope>NUCLEOTIDE SEQUENCE [LARGE SCALE GENOMIC DNA]</scope>
</reference>